<dbReference type="InterPro" id="IPR020449">
    <property type="entry name" value="Tscrpt_reg_AraC-type_HTH"/>
</dbReference>
<dbReference type="PANTHER" id="PTHR40055:SF1">
    <property type="entry name" value="TRANSCRIPTIONAL REGULATOR YGIV-RELATED"/>
    <property type="match status" value="1"/>
</dbReference>
<gene>
    <name evidence="5" type="ORF">BJF91_19640</name>
</gene>
<dbReference type="AlphaFoldDB" id="A0A1Q9A3X4"/>
<dbReference type="PANTHER" id="PTHR40055">
    <property type="entry name" value="TRANSCRIPTIONAL REGULATOR YGIV-RELATED"/>
    <property type="match status" value="1"/>
</dbReference>
<dbReference type="PROSITE" id="PS01124">
    <property type="entry name" value="HTH_ARAC_FAMILY_2"/>
    <property type="match status" value="1"/>
</dbReference>
<dbReference type="SUPFAM" id="SSF46689">
    <property type="entry name" value="Homeodomain-like"/>
    <property type="match status" value="2"/>
</dbReference>
<dbReference type="SMART" id="SM00342">
    <property type="entry name" value="HTH_ARAC"/>
    <property type="match status" value="1"/>
</dbReference>
<dbReference type="InterPro" id="IPR010499">
    <property type="entry name" value="AraC_E-bd"/>
</dbReference>
<dbReference type="Gene3D" id="1.10.10.60">
    <property type="entry name" value="Homeodomain-like"/>
    <property type="match status" value="2"/>
</dbReference>
<evidence type="ECO:0000256" key="3">
    <source>
        <dbReference type="ARBA" id="ARBA00023163"/>
    </source>
</evidence>
<dbReference type="Pfam" id="PF12833">
    <property type="entry name" value="HTH_18"/>
    <property type="match status" value="1"/>
</dbReference>
<evidence type="ECO:0000256" key="2">
    <source>
        <dbReference type="ARBA" id="ARBA00023125"/>
    </source>
</evidence>
<organism evidence="5 6">
    <name type="scientific">Allorhizobium taibaishanense</name>
    <dbReference type="NCBI Taxonomy" id="887144"/>
    <lineage>
        <taxon>Bacteria</taxon>
        <taxon>Pseudomonadati</taxon>
        <taxon>Pseudomonadota</taxon>
        <taxon>Alphaproteobacteria</taxon>
        <taxon>Hyphomicrobiales</taxon>
        <taxon>Rhizobiaceae</taxon>
        <taxon>Rhizobium/Agrobacterium group</taxon>
        <taxon>Allorhizobium</taxon>
    </lineage>
</organism>
<dbReference type="Gene3D" id="3.20.80.10">
    <property type="entry name" value="Regulatory factor, effector binding domain"/>
    <property type="match status" value="1"/>
</dbReference>
<dbReference type="SUPFAM" id="SSF55136">
    <property type="entry name" value="Probable bacterial effector-binding domain"/>
    <property type="match status" value="1"/>
</dbReference>
<dbReference type="InterPro" id="IPR018062">
    <property type="entry name" value="HTH_AraC-typ_CS"/>
</dbReference>
<accession>A0A1Q9A3X4</accession>
<dbReference type="EMBL" id="MKIN01000022">
    <property type="protein sequence ID" value="OLP49273.1"/>
    <property type="molecule type" value="Genomic_DNA"/>
</dbReference>
<keyword evidence="1" id="KW-0805">Transcription regulation</keyword>
<dbReference type="RefSeq" id="WP_075615062.1">
    <property type="nucleotide sequence ID" value="NZ_JACIED010000001.1"/>
</dbReference>
<evidence type="ECO:0000313" key="5">
    <source>
        <dbReference type="EMBL" id="OLP49273.1"/>
    </source>
</evidence>
<evidence type="ECO:0000313" key="6">
    <source>
        <dbReference type="Proteomes" id="UP000185598"/>
    </source>
</evidence>
<dbReference type="InterPro" id="IPR029442">
    <property type="entry name" value="GyrI-like"/>
</dbReference>
<protein>
    <submittedName>
        <fullName evidence="5">AraC family transcriptional regulator</fullName>
    </submittedName>
</protein>
<evidence type="ECO:0000259" key="4">
    <source>
        <dbReference type="PROSITE" id="PS01124"/>
    </source>
</evidence>
<reference evidence="5 6" key="1">
    <citation type="submission" date="2016-09" db="EMBL/GenBank/DDBJ databases">
        <title>Rhizobium oryziradicis sp. nov., isolated from the root of rice.</title>
        <authorList>
            <person name="Zhao J."/>
            <person name="Zhang X."/>
        </authorList>
    </citation>
    <scope>NUCLEOTIDE SEQUENCE [LARGE SCALE GENOMIC DNA]</scope>
    <source>
        <strain evidence="5 6">14971</strain>
    </source>
</reference>
<dbReference type="PRINTS" id="PR00032">
    <property type="entry name" value="HTHARAC"/>
</dbReference>
<dbReference type="OrthoDB" id="9816011at2"/>
<dbReference type="STRING" id="887144.BJF91_19640"/>
<keyword evidence="2" id="KW-0238">DNA-binding</keyword>
<dbReference type="GO" id="GO:0003700">
    <property type="term" value="F:DNA-binding transcription factor activity"/>
    <property type="evidence" value="ECO:0007669"/>
    <property type="project" value="InterPro"/>
</dbReference>
<dbReference type="InterPro" id="IPR011256">
    <property type="entry name" value="Reg_factor_effector_dom_sf"/>
</dbReference>
<dbReference type="InterPro" id="IPR009057">
    <property type="entry name" value="Homeodomain-like_sf"/>
</dbReference>
<dbReference type="InterPro" id="IPR018060">
    <property type="entry name" value="HTH_AraC"/>
</dbReference>
<dbReference type="GO" id="GO:0043565">
    <property type="term" value="F:sequence-specific DNA binding"/>
    <property type="evidence" value="ECO:0007669"/>
    <property type="project" value="InterPro"/>
</dbReference>
<proteinExistence type="predicted"/>
<keyword evidence="3" id="KW-0804">Transcription</keyword>
<dbReference type="Pfam" id="PF06445">
    <property type="entry name" value="GyrI-like"/>
    <property type="match status" value="1"/>
</dbReference>
<evidence type="ECO:0000256" key="1">
    <source>
        <dbReference type="ARBA" id="ARBA00023015"/>
    </source>
</evidence>
<keyword evidence="6" id="KW-1185">Reference proteome</keyword>
<dbReference type="SMART" id="SM00871">
    <property type="entry name" value="AraC_E_bind"/>
    <property type="match status" value="1"/>
</dbReference>
<dbReference type="Proteomes" id="UP000185598">
    <property type="component" value="Unassembled WGS sequence"/>
</dbReference>
<dbReference type="InterPro" id="IPR050908">
    <property type="entry name" value="SmbC-like"/>
</dbReference>
<comment type="caution">
    <text evidence="5">The sequence shown here is derived from an EMBL/GenBank/DDBJ whole genome shotgun (WGS) entry which is preliminary data.</text>
</comment>
<name>A0A1Q9A3X4_9HYPH</name>
<dbReference type="PROSITE" id="PS00041">
    <property type="entry name" value="HTH_ARAC_FAMILY_1"/>
    <property type="match status" value="1"/>
</dbReference>
<feature type="domain" description="HTH araC/xylS-type" evidence="4">
    <location>
        <begin position="14"/>
        <end position="113"/>
    </location>
</feature>
<sequence>MTKPKSQAYARRFNRVLDYIDSHLDEPVTVEVLSAVANFSKFHFHRQFSDYIGLPVGRYVQLMKLRRASQRLVFNPDARIIDIALDAGFDSPEAFARAFKAAFDQTPSDFRKAPQWGAWSLRYQFQNHHREGITEMDVQIVTEPDMLVAALEHKGSPGLLPAAVQQFIGWRRETGLSPVTASKTLGIAYHDPDLTPPDEFRFDICGTVATAVPDNPQGIVTKTIPGGRCAMAHYVGSRDHIGRAVYYLYRSWLPMSGEELRDFSVYFEYLNLDHETPAPDHETRIYLPLADRSV</sequence>